<dbReference type="PANTHER" id="PTHR43737">
    <property type="entry name" value="BLL7424 PROTEIN"/>
    <property type="match status" value="1"/>
</dbReference>
<protein>
    <submittedName>
        <fullName evidence="1">DUF1501 domain-containing protein</fullName>
    </submittedName>
</protein>
<comment type="caution">
    <text evidence="1">The sequence shown here is derived from an EMBL/GenBank/DDBJ whole genome shotgun (WGS) entry which is preliminary data.</text>
</comment>
<dbReference type="Proteomes" id="UP000677537">
    <property type="component" value="Unassembled WGS sequence"/>
</dbReference>
<proteinExistence type="predicted"/>
<dbReference type="PANTHER" id="PTHR43737:SF1">
    <property type="entry name" value="DUF1501 DOMAIN-CONTAINING PROTEIN"/>
    <property type="match status" value="1"/>
</dbReference>
<dbReference type="InterPro" id="IPR010869">
    <property type="entry name" value="DUF1501"/>
</dbReference>
<sequence length="396" mass="41360">MRHHSPGIGRRGFLLGLATAAVFGNSRLAFAAGPGGGQRFVVVLLRGALDGLSAVQPYGDPALAGLRGSLASPEPGAAGGLLDLGGFFGLHPRLTKMHAMFTSGQLMPLHAVCGPTRSRSHFEAQDMLESGAEQRMASGWLNRALASRPAQMNARNREAFAIGADLPLILRGAEPVGMYTPSRTDRPPNDVYSQLMELNHADPLIGPALAEGLRARGFTAGVVPRNEQRGGFAELASAAGRLMAAQDGPRVAAMEIGGWDTHQNQANRLVPILAQLDDGLDALRLSLGAAWSTTVVLVMTEFGRTVRVNGSNGTDHGTGSAAFLLGGAVSGGRVLADWPGLGPDKLLEQRDLQPTLDLRSVAKGLLSSHLQLPDPAIAVAFPNSEAIKPKGGLLVT</sequence>
<dbReference type="AlphaFoldDB" id="A0A940SA36"/>
<dbReference type="EMBL" id="JAGIZA010000024">
    <property type="protein sequence ID" value="MBP0495943.1"/>
    <property type="molecule type" value="Genomic_DNA"/>
</dbReference>
<dbReference type="Pfam" id="PF07394">
    <property type="entry name" value="DUF1501"/>
    <property type="match status" value="1"/>
</dbReference>
<organism evidence="1 2">
    <name type="scientific">Roseomonas indoligenes</name>
    <dbReference type="NCBI Taxonomy" id="2820811"/>
    <lineage>
        <taxon>Bacteria</taxon>
        <taxon>Pseudomonadati</taxon>
        <taxon>Pseudomonadota</taxon>
        <taxon>Alphaproteobacteria</taxon>
        <taxon>Acetobacterales</taxon>
        <taxon>Roseomonadaceae</taxon>
        <taxon>Roseomonas</taxon>
    </lineage>
</organism>
<name>A0A940SA36_9PROT</name>
<keyword evidence="2" id="KW-1185">Reference proteome</keyword>
<dbReference type="InterPro" id="IPR006311">
    <property type="entry name" value="TAT_signal"/>
</dbReference>
<evidence type="ECO:0000313" key="1">
    <source>
        <dbReference type="EMBL" id="MBP0495943.1"/>
    </source>
</evidence>
<evidence type="ECO:0000313" key="2">
    <source>
        <dbReference type="Proteomes" id="UP000677537"/>
    </source>
</evidence>
<reference evidence="1" key="1">
    <citation type="submission" date="2021-03" db="EMBL/GenBank/DDBJ databases">
        <authorList>
            <person name="So Y."/>
        </authorList>
    </citation>
    <scope>NUCLEOTIDE SEQUENCE</scope>
    <source>
        <strain evidence="1">SG15</strain>
    </source>
</reference>
<dbReference type="RefSeq" id="WP_209376739.1">
    <property type="nucleotide sequence ID" value="NZ_JAGIZA010000024.1"/>
</dbReference>
<gene>
    <name evidence="1" type="ORF">J5Y10_24380</name>
</gene>
<accession>A0A940SA36</accession>
<dbReference type="PROSITE" id="PS51318">
    <property type="entry name" value="TAT"/>
    <property type="match status" value="1"/>
</dbReference>